<proteinExistence type="predicted"/>
<protein>
    <submittedName>
        <fullName evidence="2">DnaJ domain protein</fullName>
    </submittedName>
</protein>
<dbReference type="PROSITE" id="PS50076">
    <property type="entry name" value="DNAJ_2"/>
    <property type="match status" value="1"/>
</dbReference>
<feature type="domain" description="J" evidence="1">
    <location>
        <begin position="1"/>
        <end position="68"/>
    </location>
</feature>
<dbReference type="PATRIC" id="fig|1339350.3.peg.4665"/>
<dbReference type="RefSeq" id="WP_032946868.1">
    <property type="nucleotide sequence ID" value="NZ_JNHI01000119.1"/>
</dbReference>
<comment type="caution">
    <text evidence="2">The sequence shown here is derived from an EMBL/GenBank/DDBJ whole genome shotgun (WGS) entry which is preliminary data.</text>
</comment>
<dbReference type="SUPFAM" id="SSF46565">
    <property type="entry name" value="Chaperone J-domain"/>
    <property type="match status" value="1"/>
</dbReference>
<dbReference type="EMBL" id="JNHI01000119">
    <property type="protein sequence ID" value="KDS23214.1"/>
    <property type="molecule type" value="Genomic_DNA"/>
</dbReference>
<reference evidence="2 3" key="1">
    <citation type="submission" date="2014-04" db="EMBL/GenBank/DDBJ databases">
        <authorList>
            <person name="Sears C."/>
            <person name="Carroll K."/>
            <person name="Sack B.R."/>
            <person name="Qadri F."/>
            <person name="Myers L.L."/>
            <person name="Chung G.-T."/>
            <person name="Escheverria P."/>
            <person name="Fraser C.M."/>
            <person name="Sadzewicz L."/>
            <person name="Shefchek K.A."/>
            <person name="Tallon L."/>
            <person name="Das S.P."/>
            <person name="Daugherty S."/>
            <person name="Mongodin E.F."/>
        </authorList>
    </citation>
    <scope>NUCLEOTIDE SEQUENCE [LARGE SCALE GENOMIC DNA]</scope>
    <source>
        <strain evidence="3">3775 SL(B) 10 (iv)</strain>
    </source>
</reference>
<gene>
    <name evidence="2" type="ORF">M097_4942</name>
</gene>
<evidence type="ECO:0000259" key="1">
    <source>
        <dbReference type="PROSITE" id="PS50076"/>
    </source>
</evidence>
<dbReference type="InterPro" id="IPR001623">
    <property type="entry name" value="DnaJ_domain"/>
</dbReference>
<sequence length="357" mass="41827">MTYFQNIHSLADLKKEYRRLALQHHPDKGGDTAIMQRVNTEFERLFDIWKDKPDISATSTGYEYDHSGATAKEYTEYVYNEYRWKGRNYKGQHAPEIVEPVRAWLKDTYPGYRFSVRRENYHSIHIRLMKADFEAFTKESGKVQGDVNHYNISSDKTLTDRAKEVMQNICDFVMSYNFDDSDPMTDYFHTNFYLTLGIGSYRQPYKVELPGLKSQDKPQAFKHPEGPAHKALRQALGKARFDFITSLRFSGKLILGEDAYGSTGEHYFWPKQYSSARNAQKRMDKLSEAGIRCRLTGYNGGYIEFLGYMPETENLLEQEREEYSRAYRAWASEQSIPQRMKAIKYMNHSNQIQLQQP</sequence>
<dbReference type="Pfam" id="PF18847">
    <property type="entry name" value="LPD29"/>
    <property type="match status" value="1"/>
</dbReference>
<dbReference type="AlphaFoldDB" id="A0A078QJ11"/>
<evidence type="ECO:0000313" key="2">
    <source>
        <dbReference type="EMBL" id="KDS23214.1"/>
    </source>
</evidence>
<dbReference type="InterPro" id="IPR041311">
    <property type="entry name" value="LPD29"/>
</dbReference>
<dbReference type="Proteomes" id="UP000028134">
    <property type="component" value="Unassembled WGS sequence"/>
</dbReference>
<evidence type="ECO:0000313" key="3">
    <source>
        <dbReference type="Proteomes" id="UP000028134"/>
    </source>
</evidence>
<dbReference type="CDD" id="cd06257">
    <property type="entry name" value="DnaJ"/>
    <property type="match status" value="1"/>
</dbReference>
<accession>A0A078QJ11</accession>
<organism evidence="2 3">
    <name type="scientific">Phocaeicola vulgatus str. 3775 SL</name>
    <name type="common">B</name>
    <name type="synonym">iv</name>
    <dbReference type="NCBI Taxonomy" id="1339350"/>
    <lineage>
        <taxon>Bacteria</taxon>
        <taxon>Pseudomonadati</taxon>
        <taxon>Bacteroidota</taxon>
        <taxon>Bacteroidia</taxon>
        <taxon>Bacteroidales</taxon>
        <taxon>Bacteroidaceae</taxon>
        <taxon>Phocaeicola</taxon>
    </lineage>
</organism>
<dbReference type="Gene3D" id="1.10.287.110">
    <property type="entry name" value="DnaJ domain"/>
    <property type="match status" value="1"/>
</dbReference>
<name>A0A078QJ11_PHOVU</name>
<dbReference type="InterPro" id="IPR036869">
    <property type="entry name" value="J_dom_sf"/>
</dbReference>